<dbReference type="InterPro" id="IPR036388">
    <property type="entry name" value="WH-like_DNA-bd_sf"/>
</dbReference>
<dbReference type="Gene3D" id="1.10.10.10">
    <property type="entry name" value="Winged helix-like DNA-binding domain superfamily/Winged helix DNA-binding domain"/>
    <property type="match status" value="1"/>
</dbReference>
<reference evidence="7 8" key="1">
    <citation type="submission" date="2012-09" db="EMBL/GenBank/DDBJ databases">
        <title>The Genome Sequence of Bacteroides oleiciplenus YIT 12058.</title>
        <authorList>
            <consortium name="The Broad Institute Genome Sequencing Platform"/>
            <person name="Earl A."/>
            <person name="Ward D."/>
            <person name="Feldgarden M."/>
            <person name="Gevers D."/>
            <person name="Morotomi M."/>
            <person name="Walker B."/>
            <person name="Young S.K."/>
            <person name="Zeng Q."/>
            <person name="Gargeya S."/>
            <person name="Fitzgerald M."/>
            <person name="Haas B."/>
            <person name="Abouelleil A."/>
            <person name="Alvarado L."/>
            <person name="Arachchi H.M."/>
            <person name="Berlin A.M."/>
            <person name="Chapman S.B."/>
            <person name="Goldberg J."/>
            <person name="Griggs A."/>
            <person name="Gujja S."/>
            <person name="Hansen M."/>
            <person name="Howarth C."/>
            <person name="Imamovic A."/>
            <person name="Larimer J."/>
            <person name="McCowen C."/>
            <person name="Montmayeur A."/>
            <person name="Murphy C."/>
            <person name="Neiman D."/>
            <person name="Pearson M."/>
            <person name="Priest M."/>
            <person name="Roberts A."/>
            <person name="Saif S."/>
            <person name="Shea T."/>
            <person name="Sisk P."/>
            <person name="Sykes S."/>
            <person name="Wortman J."/>
            <person name="Nusbaum C."/>
            <person name="Birren B."/>
        </authorList>
    </citation>
    <scope>NUCLEOTIDE SEQUENCE [LARGE SCALE GENOMIC DNA]</scope>
    <source>
        <strain evidence="7 8">YIT 12058</strain>
    </source>
</reference>
<evidence type="ECO:0000256" key="1">
    <source>
        <dbReference type="ARBA" id="ARBA00010641"/>
    </source>
</evidence>
<dbReference type="HOGENOM" id="CLU_047691_4_1_10"/>
<dbReference type="Gene3D" id="1.10.1740.10">
    <property type="match status" value="1"/>
</dbReference>
<dbReference type="GO" id="GO:0016987">
    <property type="term" value="F:sigma factor activity"/>
    <property type="evidence" value="ECO:0007669"/>
    <property type="project" value="UniProtKB-KW"/>
</dbReference>
<sequence>MKDITMTSTQIVTDSYTSYRRSVYLYIYYKINSKEEAEDLVQDVFLRLMDYKKMLRPDTVKFFIHTIARNLVTDYLRRHYKRQEITSYMYDHAVIYTNEAESQIIANDLLSLEKHKLQMLSDQRRKVYVMNRFQEQSVSEISMKLNLSQRTVENHLFVSRKLVRDFIKQCI</sequence>
<comment type="caution">
    <text evidence="7">The sequence shown here is derived from an EMBL/GenBank/DDBJ whole genome shotgun (WGS) entry which is preliminary data.</text>
</comment>
<dbReference type="AlphaFoldDB" id="K9DWU6"/>
<dbReference type="Proteomes" id="UP000009872">
    <property type="component" value="Unassembled WGS sequence"/>
</dbReference>
<feature type="domain" description="RNA polymerase sigma-70 region 2" evidence="5">
    <location>
        <begin position="16"/>
        <end position="80"/>
    </location>
</feature>
<dbReference type="SUPFAM" id="SSF88946">
    <property type="entry name" value="Sigma2 domain of RNA polymerase sigma factors"/>
    <property type="match status" value="1"/>
</dbReference>
<gene>
    <name evidence="7" type="ORF">HMPREF9447_03418</name>
</gene>
<dbReference type="InterPro" id="IPR014284">
    <property type="entry name" value="RNA_pol_sigma-70_dom"/>
</dbReference>
<feature type="domain" description="RNA polymerase sigma factor 70 region 4 type 2" evidence="6">
    <location>
        <begin position="117"/>
        <end position="161"/>
    </location>
</feature>
<evidence type="ECO:0000256" key="4">
    <source>
        <dbReference type="ARBA" id="ARBA00023163"/>
    </source>
</evidence>
<dbReference type="EMBL" id="ADLF01000014">
    <property type="protein sequence ID" value="EKU89439.1"/>
    <property type="molecule type" value="Genomic_DNA"/>
</dbReference>
<keyword evidence="8" id="KW-1185">Reference proteome</keyword>
<accession>K9DWU6</accession>
<evidence type="ECO:0000313" key="7">
    <source>
        <dbReference type="EMBL" id="EKU89439.1"/>
    </source>
</evidence>
<comment type="similarity">
    <text evidence="1">Belongs to the sigma-70 factor family. ECF subfamily.</text>
</comment>
<name>K9DWU6_9BACE</name>
<dbReference type="PANTHER" id="PTHR43133">
    <property type="entry name" value="RNA POLYMERASE ECF-TYPE SIGMA FACTO"/>
    <property type="match status" value="1"/>
</dbReference>
<dbReference type="InterPro" id="IPR013249">
    <property type="entry name" value="RNA_pol_sigma70_r4_t2"/>
</dbReference>
<dbReference type="GO" id="GO:0003677">
    <property type="term" value="F:DNA binding"/>
    <property type="evidence" value="ECO:0007669"/>
    <property type="project" value="InterPro"/>
</dbReference>
<dbReference type="InterPro" id="IPR039425">
    <property type="entry name" value="RNA_pol_sigma-70-like"/>
</dbReference>
<dbReference type="OrthoDB" id="1034453at2"/>
<protein>
    <submittedName>
        <fullName evidence="7">Sigma-70 family RNA polymerase sigma factor</fullName>
    </submittedName>
</protein>
<dbReference type="InterPro" id="IPR013325">
    <property type="entry name" value="RNA_pol_sigma_r2"/>
</dbReference>
<evidence type="ECO:0000256" key="3">
    <source>
        <dbReference type="ARBA" id="ARBA00023082"/>
    </source>
</evidence>
<dbReference type="PANTHER" id="PTHR43133:SF46">
    <property type="entry name" value="RNA POLYMERASE SIGMA-70 FACTOR ECF SUBFAMILY"/>
    <property type="match status" value="1"/>
</dbReference>
<dbReference type="PATRIC" id="fig|742727.4.peg.3492"/>
<dbReference type="SUPFAM" id="SSF88659">
    <property type="entry name" value="Sigma3 and sigma4 domains of RNA polymerase sigma factors"/>
    <property type="match status" value="1"/>
</dbReference>
<dbReference type="InterPro" id="IPR007627">
    <property type="entry name" value="RNA_pol_sigma70_r2"/>
</dbReference>
<keyword evidence="4" id="KW-0804">Transcription</keyword>
<dbReference type="InterPro" id="IPR013324">
    <property type="entry name" value="RNA_pol_sigma_r3/r4-like"/>
</dbReference>
<proteinExistence type="inferred from homology"/>
<evidence type="ECO:0000259" key="6">
    <source>
        <dbReference type="Pfam" id="PF08281"/>
    </source>
</evidence>
<dbReference type="Pfam" id="PF08281">
    <property type="entry name" value="Sigma70_r4_2"/>
    <property type="match status" value="1"/>
</dbReference>
<evidence type="ECO:0000256" key="2">
    <source>
        <dbReference type="ARBA" id="ARBA00023015"/>
    </source>
</evidence>
<dbReference type="RefSeq" id="WP_009130948.1">
    <property type="nucleotide sequence ID" value="NZ_JH992943.1"/>
</dbReference>
<keyword evidence="3" id="KW-0731">Sigma factor</keyword>
<dbReference type="STRING" id="742727.HMPREF9447_03418"/>
<keyword evidence="2" id="KW-0805">Transcription regulation</keyword>
<dbReference type="NCBIfam" id="TIGR02937">
    <property type="entry name" value="sigma70-ECF"/>
    <property type="match status" value="1"/>
</dbReference>
<evidence type="ECO:0000313" key="8">
    <source>
        <dbReference type="Proteomes" id="UP000009872"/>
    </source>
</evidence>
<dbReference type="Pfam" id="PF04542">
    <property type="entry name" value="Sigma70_r2"/>
    <property type="match status" value="1"/>
</dbReference>
<organism evidence="7 8">
    <name type="scientific">Bacteroides oleiciplenus YIT 12058</name>
    <dbReference type="NCBI Taxonomy" id="742727"/>
    <lineage>
        <taxon>Bacteria</taxon>
        <taxon>Pseudomonadati</taxon>
        <taxon>Bacteroidota</taxon>
        <taxon>Bacteroidia</taxon>
        <taxon>Bacteroidales</taxon>
        <taxon>Bacteroidaceae</taxon>
        <taxon>Bacteroides</taxon>
    </lineage>
</organism>
<dbReference type="GO" id="GO:0006352">
    <property type="term" value="P:DNA-templated transcription initiation"/>
    <property type="evidence" value="ECO:0007669"/>
    <property type="project" value="InterPro"/>
</dbReference>
<dbReference type="eggNOG" id="COG1595">
    <property type="taxonomic scope" value="Bacteria"/>
</dbReference>
<evidence type="ECO:0000259" key="5">
    <source>
        <dbReference type="Pfam" id="PF04542"/>
    </source>
</evidence>